<dbReference type="AlphaFoldDB" id="A0A816Z9B0"/>
<accession>A0A816Z9B0</accession>
<evidence type="ECO:0000313" key="1">
    <source>
        <dbReference type="EMBL" id="CAF2192541.1"/>
    </source>
</evidence>
<organism evidence="1">
    <name type="scientific">Brassica napus</name>
    <name type="common">Rape</name>
    <dbReference type="NCBI Taxonomy" id="3708"/>
    <lineage>
        <taxon>Eukaryota</taxon>
        <taxon>Viridiplantae</taxon>
        <taxon>Streptophyta</taxon>
        <taxon>Embryophyta</taxon>
        <taxon>Tracheophyta</taxon>
        <taxon>Spermatophyta</taxon>
        <taxon>Magnoliopsida</taxon>
        <taxon>eudicotyledons</taxon>
        <taxon>Gunneridae</taxon>
        <taxon>Pentapetalae</taxon>
        <taxon>rosids</taxon>
        <taxon>malvids</taxon>
        <taxon>Brassicales</taxon>
        <taxon>Brassicaceae</taxon>
        <taxon>Brassiceae</taxon>
        <taxon>Brassica</taxon>
    </lineage>
</organism>
<name>A0A816Z9B0_BRANA</name>
<proteinExistence type="predicted"/>
<sequence length="102" mass="11609">MTQVQSTLFLCSSSRSLCSCGRKQPTRLCHCFPSILLLLRDQETFHPQGTDWYKEPFAWFLSTGIRSYESEVIILVNFRNVSKRDVTLTSELVEDSLGGSNT</sequence>
<reference evidence="1" key="1">
    <citation type="submission" date="2021-01" db="EMBL/GenBank/DDBJ databases">
        <authorList>
            <consortium name="Genoscope - CEA"/>
            <person name="William W."/>
        </authorList>
    </citation>
    <scope>NUCLEOTIDE SEQUENCE</scope>
</reference>
<protein>
    <submittedName>
        <fullName evidence="1">(rape) hypothetical protein</fullName>
    </submittedName>
</protein>
<dbReference type="EMBL" id="HG994361">
    <property type="protein sequence ID" value="CAF2192541.1"/>
    <property type="molecule type" value="Genomic_DNA"/>
</dbReference>
<gene>
    <name evidence="1" type="ORF">DARMORV10_A07P35860.1</name>
</gene>
<dbReference type="Proteomes" id="UP001295469">
    <property type="component" value="Chromosome A07"/>
</dbReference>